<proteinExistence type="predicted"/>
<evidence type="ECO:0000313" key="1">
    <source>
        <dbReference type="EnsemblPlants" id="MELO3C035614.2.1"/>
    </source>
</evidence>
<protein>
    <submittedName>
        <fullName evidence="1">Uncharacterized protein</fullName>
    </submittedName>
</protein>
<reference evidence="1" key="1">
    <citation type="submission" date="2023-03" db="UniProtKB">
        <authorList>
            <consortium name="EnsemblPlants"/>
        </authorList>
    </citation>
    <scope>IDENTIFICATION</scope>
</reference>
<sequence length="106" mass="12233">MDRLQSRSPWINLSLSRCCLCQKNSESVHVFFDCLFSGEVRFEILEAFNWSVVLPHDTKLASSLVFCGRFGTKGIQAFSKENIERQRTLLATIFIQLSIDVLIYRL</sequence>
<organism evidence="1">
    <name type="scientific">Cucumis melo</name>
    <name type="common">Muskmelon</name>
    <dbReference type="NCBI Taxonomy" id="3656"/>
    <lineage>
        <taxon>Eukaryota</taxon>
        <taxon>Viridiplantae</taxon>
        <taxon>Streptophyta</taxon>
        <taxon>Embryophyta</taxon>
        <taxon>Tracheophyta</taxon>
        <taxon>Spermatophyta</taxon>
        <taxon>Magnoliopsida</taxon>
        <taxon>eudicotyledons</taxon>
        <taxon>Gunneridae</taxon>
        <taxon>Pentapetalae</taxon>
        <taxon>rosids</taxon>
        <taxon>fabids</taxon>
        <taxon>Cucurbitales</taxon>
        <taxon>Cucurbitaceae</taxon>
        <taxon>Benincaseae</taxon>
        <taxon>Cucumis</taxon>
    </lineage>
</organism>
<accession>A0A9I9ELR7</accession>
<dbReference type="AlphaFoldDB" id="A0A9I9ELR7"/>
<dbReference type="EnsemblPlants" id="MELO3C035614.2.1">
    <property type="protein sequence ID" value="MELO3C035614.2.1"/>
    <property type="gene ID" value="MELO3C035614.2"/>
</dbReference>
<dbReference type="Gramene" id="MELO3C035614.2.1">
    <property type="protein sequence ID" value="MELO3C035614.2.1"/>
    <property type="gene ID" value="MELO3C035614.2"/>
</dbReference>
<name>A0A9I9ELR7_CUCME</name>